<dbReference type="Pfam" id="PF12822">
    <property type="entry name" value="ECF_trnsprt"/>
    <property type="match status" value="1"/>
</dbReference>
<dbReference type="NCBIfam" id="TIGR04518">
    <property type="entry name" value="ECF_S_folT_fam"/>
    <property type="match status" value="1"/>
</dbReference>
<feature type="transmembrane region" description="Helical" evidence="1">
    <location>
        <begin position="145"/>
        <end position="163"/>
    </location>
</feature>
<dbReference type="eggNOG" id="COG4720">
    <property type="taxonomic scope" value="Bacteria"/>
</dbReference>
<protein>
    <recommendedName>
        <fullName evidence="4">Folate family ECF transporter S component</fullName>
    </recommendedName>
</protein>
<feature type="transmembrane region" description="Helical" evidence="1">
    <location>
        <begin position="80"/>
        <end position="100"/>
    </location>
</feature>
<sequence length="175" mass="19468">MKTLDLGLNRLSTRKTAVLGVLMALQLILSRFSLSPTPMFRLSFTFVATVLMAIWVGPLWASAASALTDIIGTLMMGTPYFVGFTISAMLGAFIYGVFLYEQKPSVWRIIASQILVALIVNLVLNTLWLTLMYQTPFWALLPARGLKELISTPIQIIIVYIILKNSTVRNLGNRL</sequence>
<dbReference type="InterPro" id="IPR030949">
    <property type="entry name" value="ECF_S_folate_fam"/>
</dbReference>
<gene>
    <name evidence="2" type="ORF">LOSG293_120450</name>
</gene>
<reference evidence="2" key="1">
    <citation type="journal article" date="2014" name="Genome Announc.">
        <title>Draft Genome Sequence of Lactobacillus oryzae Strain SG293T.</title>
        <authorList>
            <person name="Tanizawa Y."/>
            <person name="Fujisawa T."/>
            <person name="Mochizuki T."/>
            <person name="Kaminuma E."/>
            <person name="Nakamura Y."/>
            <person name="Tohno M."/>
        </authorList>
    </citation>
    <scope>NUCLEOTIDE SEQUENCE [LARGE SCALE GENOMIC DNA]</scope>
    <source>
        <strain evidence="2">SG293</strain>
    </source>
</reference>
<dbReference type="Gene3D" id="1.10.1760.20">
    <property type="match status" value="1"/>
</dbReference>
<feature type="transmembrane region" description="Helical" evidence="1">
    <location>
        <begin position="112"/>
        <end position="133"/>
    </location>
</feature>
<evidence type="ECO:0000313" key="2">
    <source>
        <dbReference type="EMBL" id="GAK47808.1"/>
    </source>
</evidence>
<feature type="transmembrane region" description="Helical" evidence="1">
    <location>
        <begin position="16"/>
        <end position="34"/>
    </location>
</feature>
<comment type="caution">
    <text evidence="2">The sequence shown here is derived from an EMBL/GenBank/DDBJ whole genome shotgun (WGS) entry which is preliminary data.</text>
</comment>
<dbReference type="GO" id="GO:0022857">
    <property type="term" value="F:transmembrane transporter activity"/>
    <property type="evidence" value="ECO:0007669"/>
    <property type="project" value="InterPro"/>
</dbReference>
<name>A0A081BIE0_9LACO</name>
<keyword evidence="1" id="KW-0472">Membrane</keyword>
<evidence type="ECO:0000313" key="3">
    <source>
        <dbReference type="Proteomes" id="UP000028700"/>
    </source>
</evidence>
<dbReference type="STRING" id="1291743.LOSG293_120450"/>
<organism evidence="2 3">
    <name type="scientific">Secundilactobacillus oryzae JCM 18671</name>
    <dbReference type="NCBI Taxonomy" id="1291743"/>
    <lineage>
        <taxon>Bacteria</taxon>
        <taxon>Bacillati</taxon>
        <taxon>Bacillota</taxon>
        <taxon>Bacilli</taxon>
        <taxon>Lactobacillales</taxon>
        <taxon>Lactobacillaceae</taxon>
        <taxon>Secundilactobacillus</taxon>
    </lineage>
</organism>
<accession>A0A081BIE0</accession>
<feature type="transmembrane region" description="Helical" evidence="1">
    <location>
        <begin position="46"/>
        <end position="68"/>
    </location>
</feature>
<dbReference type="Proteomes" id="UP000028700">
    <property type="component" value="Unassembled WGS sequence"/>
</dbReference>
<dbReference type="OrthoDB" id="4624at2"/>
<dbReference type="InterPro" id="IPR024529">
    <property type="entry name" value="ECF_trnsprt_substrate-spec"/>
</dbReference>
<evidence type="ECO:0000256" key="1">
    <source>
        <dbReference type="SAM" id="Phobius"/>
    </source>
</evidence>
<dbReference type="AlphaFoldDB" id="A0A081BIE0"/>
<dbReference type="EMBL" id="BBJM01000012">
    <property type="protein sequence ID" value="GAK47808.1"/>
    <property type="molecule type" value="Genomic_DNA"/>
</dbReference>
<keyword evidence="3" id="KW-1185">Reference proteome</keyword>
<keyword evidence="1" id="KW-1133">Transmembrane helix</keyword>
<proteinExistence type="predicted"/>
<keyword evidence="1" id="KW-0812">Transmembrane</keyword>
<evidence type="ECO:0008006" key="4">
    <source>
        <dbReference type="Google" id="ProtNLM"/>
    </source>
</evidence>